<proteinExistence type="predicted"/>
<accession>A0A0B2WU31</accession>
<dbReference type="OrthoDB" id="4943237at2759"/>
<protein>
    <submittedName>
        <fullName evidence="3">Uncharacterized protein</fullName>
    </submittedName>
</protein>
<reference evidence="3 4" key="1">
    <citation type="journal article" date="2014" name="Proc. Natl. Acad. Sci. U.S.A.">
        <title>Trajectory and genomic determinants of fungal-pathogen speciation and host adaptation.</title>
        <authorList>
            <person name="Hu X."/>
            <person name="Xiao G."/>
            <person name="Zheng P."/>
            <person name="Shang Y."/>
            <person name="Su Y."/>
            <person name="Zhang X."/>
            <person name="Liu X."/>
            <person name="Zhan S."/>
            <person name="St Leger R.J."/>
            <person name="Wang C."/>
        </authorList>
    </citation>
    <scope>NUCLEOTIDE SEQUENCE [LARGE SCALE GENOMIC DNA]</scope>
    <source>
        <strain evidence="3 4">ARSEF 1941</strain>
    </source>
</reference>
<dbReference type="Proteomes" id="UP000030816">
    <property type="component" value="Unassembled WGS sequence"/>
</dbReference>
<evidence type="ECO:0000256" key="1">
    <source>
        <dbReference type="SAM" id="MobiDB-lite"/>
    </source>
</evidence>
<dbReference type="EMBL" id="AZHE01000004">
    <property type="protein sequence ID" value="KHN99581.1"/>
    <property type="molecule type" value="Genomic_DNA"/>
</dbReference>
<feature type="chain" id="PRO_5002096192" evidence="2">
    <location>
        <begin position="22"/>
        <end position="219"/>
    </location>
</feature>
<feature type="signal peptide" evidence="2">
    <location>
        <begin position="1"/>
        <end position="21"/>
    </location>
</feature>
<dbReference type="RefSeq" id="XP_040680647.1">
    <property type="nucleotide sequence ID" value="XM_040821233.1"/>
</dbReference>
<evidence type="ECO:0000313" key="3">
    <source>
        <dbReference type="EMBL" id="KHN99581.1"/>
    </source>
</evidence>
<comment type="caution">
    <text evidence="3">The sequence shown here is derived from an EMBL/GenBank/DDBJ whole genome shotgun (WGS) entry which is preliminary data.</text>
</comment>
<feature type="region of interest" description="Disordered" evidence="1">
    <location>
        <begin position="166"/>
        <end position="204"/>
    </location>
</feature>
<keyword evidence="2" id="KW-0732">Signal</keyword>
<keyword evidence="4" id="KW-1185">Reference proteome</keyword>
<dbReference type="GeneID" id="63736889"/>
<gene>
    <name evidence="3" type="ORF">MAM_02434</name>
</gene>
<evidence type="ECO:0000313" key="4">
    <source>
        <dbReference type="Proteomes" id="UP000030816"/>
    </source>
</evidence>
<name>A0A0B2WU31_METAS</name>
<dbReference type="HOGENOM" id="CLU_1261777_0_0_1"/>
<organism evidence="3 4">
    <name type="scientific">Metarhizium album (strain ARSEF 1941)</name>
    <dbReference type="NCBI Taxonomy" id="1081103"/>
    <lineage>
        <taxon>Eukaryota</taxon>
        <taxon>Fungi</taxon>
        <taxon>Dikarya</taxon>
        <taxon>Ascomycota</taxon>
        <taxon>Pezizomycotina</taxon>
        <taxon>Sordariomycetes</taxon>
        <taxon>Hypocreomycetidae</taxon>
        <taxon>Hypocreales</taxon>
        <taxon>Clavicipitaceae</taxon>
        <taxon>Metarhizium</taxon>
    </lineage>
</organism>
<evidence type="ECO:0000256" key="2">
    <source>
        <dbReference type="SAM" id="SignalP"/>
    </source>
</evidence>
<dbReference type="AlphaFoldDB" id="A0A0B2WU31"/>
<sequence>MKGLALVAAAAAAAFTGLASAGPALSLSQQERRADGGNSAEDYEGRIDASFDNACLDVGIPWFYCQARAKDGCKELHVEAVSRLRQGGFDKFQLEYFKVEFEKCFRNRDPATEAGLCCGLGLSKHLCHKYAMQCRKEMQPKLDPSRGTTQDVVTSMVRGCLEDMAEEEGPLPPDAKPGQSPSGPGAAKPARQGHGGYRSTCEQGRMKATYRDGIFFSED</sequence>